<comment type="caution">
    <text evidence="2">The sequence shown here is derived from an EMBL/GenBank/DDBJ whole genome shotgun (WGS) entry which is preliminary data.</text>
</comment>
<proteinExistence type="predicted"/>
<dbReference type="EMBL" id="JANIIK010000110">
    <property type="protein sequence ID" value="KAJ3597183.1"/>
    <property type="molecule type" value="Genomic_DNA"/>
</dbReference>
<dbReference type="AlphaFoldDB" id="A0A9Q0E124"/>
<gene>
    <name evidence="2" type="ORF">NHX12_003583</name>
</gene>
<evidence type="ECO:0000313" key="2">
    <source>
        <dbReference type="EMBL" id="KAJ3597183.1"/>
    </source>
</evidence>
<name>A0A9Q0E124_9TELE</name>
<organism evidence="2 3">
    <name type="scientific">Muraenolepis orangiensis</name>
    <name type="common">Patagonian moray cod</name>
    <dbReference type="NCBI Taxonomy" id="630683"/>
    <lineage>
        <taxon>Eukaryota</taxon>
        <taxon>Metazoa</taxon>
        <taxon>Chordata</taxon>
        <taxon>Craniata</taxon>
        <taxon>Vertebrata</taxon>
        <taxon>Euteleostomi</taxon>
        <taxon>Actinopterygii</taxon>
        <taxon>Neopterygii</taxon>
        <taxon>Teleostei</taxon>
        <taxon>Neoteleostei</taxon>
        <taxon>Acanthomorphata</taxon>
        <taxon>Zeiogadaria</taxon>
        <taxon>Gadariae</taxon>
        <taxon>Gadiformes</taxon>
        <taxon>Muraenolepidoidei</taxon>
        <taxon>Muraenolepididae</taxon>
        <taxon>Muraenolepis</taxon>
    </lineage>
</organism>
<accession>A0A9Q0E124</accession>
<evidence type="ECO:0000256" key="1">
    <source>
        <dbReference type="SAM" id="MobiDB-lite"/>
    </source>
</evidence>
<dbReference type="Proteomes" id="UP001148018">
    <property type="component" value="Unassembled WGS sequence"/>
</dbReference>
<protein>
    <submittedName>
        <fullName evidence="2">Uncharacterized protein</fullName>
    </submittedName>
</protein>
<reference evidence="2" key="1">
    <citation type="submission" date="2022-07" db="EMBL/GenBank/DDBJ databases">
        <title>Chromosome-level genome of Muraenolepis orangiensis.</title>
        <authorList>
            <person name="Kim J."/>
        </authorList>
    </citation>
    <scope>NUCLEOTIDE SEQUENCE</scope>
    <source>
        <strain evidence="2">KU_S4_2022</strain>
        <tissue evidence="2">Muscle</tissue>
    </source>
</reference>
<feature type="region of interest" description="Disordered" evidence="1">
    <location>
        <begin position="1"/>
        <end position="20"/>
    </location>
</feature>
<sequence length="97" mass="10586">MAPGTSGEHGLHSKPLFGRPKRYVGRPAVAVRKRWHCCRAICHTLYFHLLARNRSSRPSCGTILAQQVKCKRCERRSTAAGPLTGLVFTGLGVEGTG</sequence>
<evidence type="ECO:0000313" key="3">
    <source>
        <dbReference type="Proteomes" id="UP001148018"/>
    </source>
</evidence>
<keyword evidence="3" id="KW-1185">Reference proteome</keyword>